<proteinExistence type="inferred from homology"/>
<dbReference type="CDD" id="cd00058">
    <property type="entry name" value="beta-trefoil_FGF"/>
    <property type="match status" value="1"/>
</dbReference>
<evidence type="ECO:0008006" key="4">
    <source>
        <dbReference type="Google" id="ProtNLM"/>
    </source>
</evidence>
<evidence type="ECO:0000313" key="2">
    <source>
        <dbReference type="EnsemblMetazoa" id="XP_020914180.1"/>
    </source>
</evidence>
<dbReference type="Gene3D" id="2.80.10.50">
    <property type="match status" value="1"/>
</dbReference>
<sequence>MQHLAFARITWNLSKMFYREVRKLLVVLFYLVTWLAIISNARVLTTQAVTPTTKRTLRNSSIFKLTKSWTNKWQVRLFSRVGRFLSMDRNGSLSGVLHQNEIFEIQSFGPSVVRIKHEQTGMYIAMDSKGKIKGQKNPPLKDTYFYQNHEENAFVSFASYFHRKKNGLQMFLGVKRGGNVKYGRRTRAGQDSMQFLLLYVNYTTKPI</sequence>
<evidence type="ECO:0000256" key="1">
    <source>
        <dbReference type="ARBA" id="ARBA00007936"/>
    </source>
</evidence>
<dbReference type="InterPro" id="IPR056378">
    <property type="entry name" value="Let-756-like_FGF"/>
</dbReference>
<evidence type="ECO:0000313" key="3">
    <source>
        <dbReference type="Proteomes" id="UP000887567"/>
    </source>
</evidence>
<protein>
    <recommendedName>
        <fullName evidence="4">FGF</fullName>
    </recommendedName>
</protein>
<reference evidence="2" key="1">
    <citation type="submission" date="2022-11" db="UniProtKB">
        <authorList>
            <consortium name="EnsemblMetazoa"/>
        </authorList>
    </citation>
    <scope>IDENTIFICATION</scope>
</reference>
<dbReference type="PANTHER" id="PTHR11486">
    <property type="entry name" value="FIBROBLAST GROWTH FACTOR"/>
    <property type="match status" value="1"/>
</dbReference>
<dbReference type="GO" id="GO:0008083">
    <property type="term" value="F:growth factor activity"/>
    <property type="evidence" value="ECO:0007669"/>
    <property type="project" value="InterPro"/>
</dbReference>
<dbReference type="SUPFAM" id="SSF50353">
    <property type="entry name" value="Cytokine"/>
    <property type="match status" value="1"/>
</dbReference>
<dbReference type="KEGG" id="epa:110251783"/>
<dbReference type="AlphaFoldDB" id="A0A913Y4X2"/>
<name>A0A913Y4X2_EXADI</name>
<dbReference type="GeneID" id="110251783"/>
<dbReference type="InterPro" id="IPR002209">
    <property type="entry name" value="Fibroblast_GF_fam"/>
</dbReference>
<dbReference type="Proteomes" id="UP000887567">
    <property type="component" value="Unplaced"/>
</dbReference>
<dbReference type="OrthoDB" id="5987799at2759"/>
<accession>A0A913Y4X2</accession>
<dbReference type="Pfam" id="PF00167">
    <property type="entry name" value="FGF"/>
    <property type="match status" value="1"/>
</dbReference>
<keyword evidence="3" id="KW-1185">Reference proteome</keyword>
<dbReference type="EnsemblMetazoa" id="XM_021058521.2">
    <property type="protein sequence ID" value="XP_020914180.1"/>
    <property type="gene ID" value="LOC110251783"/>
</dbReference>
<comment type="similarity">
    <text evidence="1">Belongs to the heparin-binding growth factors family.</text>
</comment>
<dbReference type="RefSeq" id="XP_020914180.1">
    <property type="nucleotide sequence ID" value="XM_021058521.2"/>
</dbReference>
<dbReference type="PRINTS" id="PR00262">
    <property type="entry name" value="IL1HBGF"/>
</dbReference>
<dbReference type="InterPro" id="IPR008996">
    <property type="entry name" value="IL1/FGF"/>
</dbReference>
<organism evidence="2 3">
    <name type="scientific">Exaiptasia diaphana</name>
    <name type="common">Tropical sea anemone</name>
    <name type="synonym">Aiptasia pulchella</name>
    <dbReference type="NCBI Taxonomy" id="2652724"/>
    <lineage>
        <taxon>Eukaryota</taxon>
        <taxon>Metazoa</taxon>
        <taxon>Cnidaria</taxon>
        <taxon>Anthozoa</taxon>
        <taxon>Hexacorallia</taxon>
        <taxon>Actiniaria</taxon>
        <taxon>Aiptasiidae</taxon>
        <taxon>Exaiptasia</taxon>
    </lineage>
</organism>
<dbReference type="SMART" id="SM00442">
    <property type="entry name" value="FGF"/>
    <property type="match status" value="1"/>
</dbReference>
<dbReference type="OMA" id="FYQNHEE"/>